<reference evidence="1 2" key="1">
    <citation type="submission" date="2017-11" db="EMBL/GenBank/DDBJ databases">
        <title>Genome sequence of the oocydin A producing rhizobacterium Serratia plymuthica 4Rx5.</title>
        <authorList>
            <person name="Matilla M.A."/>
            <person name="Udaondo Z."/>
            <person name="Salmond G.P.C."/>
        </authorList>
    </citation>
    <scope>NUCLEOTIDE SEQUENCE [LARGE SCALE GENOMIC DNA]</scope>
    <source>
        <strain evidence="1 2">4Rx5</strain>
    </source>
</reference>
<dbReference type="Proteomes" id="UP000248196">
    <property type="component" value="Unassembled WGS sequence"/>
</dbReference>
<dbReference type="EMBL" id="PESE01000001">
    <property type="protein sequence ID" value="PYD39803.1"/>
    <property type="molecule type" value="Genomic_DNA"/>
</dbReference>
<name>A0A318PCX3_SERPL</name>
<dbReference type="RefSeq" id="WP_110605832.1">
    <property type="nucleotide sequence ID" value="NZ_PESE01000001.1"/>
</dbReference>
<organism evidence="1 2">
    <name type="scientific">Serratia plymuthica</name>
    <dbReference type="NCBI Taxonomy" id="82996"/>
    <lineage>
        <taxon>Bacteria</taxon>
        <taxon>Pseudomonadati</taxon>
        <taxon>Pseudomonadota</taxon>
        <taxon>Gammaproteobacteria</taxon>
        <taxon>Enterobacterales</taxon>
        <taxon>Yersiniaceae</taxon>
        <taxon>Serratia</taxon>
    </lineage>
</organism>
<gene>
    <name evidence="1" type="ORF">CT690_00525</name>
</gene>
<comment type="caution">
    <text evidence="1">The sequence shown here is derived from an EMBL/GenBank/DDBJ whole genome shotgun (WGS) entry which is preliminary data.</text>
</comment>
<protein>
    <submittedName>
        <fullName evidence="1">DUF4214 domain-containing protein</fullName>
    </submittedName>
</protein>
<sequence length="1032" mass="111383">MSLLTLQQDVAILFYATLGKKADDKALTYFAKQLEKGTYTQSELAARFITSQDGQHRYDGLTTSQKVQYIYQNTNGTPPDALTLSVLTAQVDAGTTLGSLTTTLIAETKDYAGNDAVPLAQQQHLENVINTTLYPSQIELPSQISAAADVQGMYYLLGSMVNSAAIDYWSGVLNSGKKTAVEMANYFVTLKSYISSLNNEDFVQKIFSQAFGTAANNSELQKYLTGLNDESETRGDVMMRMMADIRNDTGHDVARQNFAAATHVYAPGELPAAQYAESVMSLYLTVAGVSADATTIDSFSRLLAGGKTQAELLNILSKADLFRSAGDYQSIYMKLYGSPLNSTSAQAILLKAGNDKVKATSLIIDAFRNGEYPLDSDDKPNPIRVADYQAKIAHSLGYKTSAELGIADNGALTGMVNSGSHHPLSWAELSVLTQVYLNVNTPSVVDFNYSPKLQEVVLQGDMPTNDVTFNSLKNKSFALRVNLDDRAWFKTAEKITFGSEKDSVLVTDTYDIVNAKLNLNFADGGASLLWDGNGINHGANSVSSAFTAQNLFTAAGTLSANFILKDILLTTAEDGSISGQVHSNINQFLFFPTIELADYRGTGNIYLDGKLVATEGKNIFDYGIINQTASIYNSGYSDVSDLQQADHAFKSGDQSRWTGVEGFVLSGYADDVRVINIDAEKSSVLSIIGNAGAQSKLHLELAPSVSTSAKYWGVNIGNANLDKLDAGTLSFTSHFIGQQPPEMLRMYSSGSKLNTVTLTGADSHIDTLYFSGVTKLEATVKAEFSDSLKEIIIEPLIDPLGEGIPRFEIDLTMEKGGSGGGVFYTLLSALSNHSAYDGIISTLAGDQLNIQYTNSQTLTIQGNTTLNNLVMANEQAHDSKIIFEQSTVDSIVTINTLTPTDTIVAGSPAQPWVFNSGKSGNIKIYGSVTKETDINNLFNSLNVDSESTAHDVFSQALSKTSPDGDVLHEVGVVKFGTNAYVVIDNNHNQQLDHQDIIFSLGNKDVYDIAANLHYQAPTLMINGDSQPSTELT</sequence>
<proteinExistence type="predicted"/>
<evidence type="ECO:0000313" key="1">
    <source>
        <dbReference type="EMBL" id="PYD39803.1"/>
    </source>
</evidence>
<dbReference type="OrthoDB" id="6497788at2"/>
<accession>A0A318PCX3</accession>
<dbReference type="AlphaFoldDB" id="A0A318PCX3"/>
<evidence type="ECO:0000313" key="2">
    <source>
        <dbReference type="Proteomes" id="UP000248196"/>
    </source>
</evidence>